<reference evidence="2 3" key="1">
    <citation type="submission" date="2017-03" db="EMBL/GenBank/DDBJ databases">
        <title>Genome Survey of Euroglyphus maynei.</title>
        <authorList>
            <person name="Arlian L.G."/>
            <person name="Morgan M.S."/>
            <person name="Rider S.D."/>
        </authorList>
    </citation>
    <scope>NUCLEOTIDE SEQUENCE [LARGE SCALE GENOMIC DNA]</scope>
    <source>
        <strain evidence="2">Arlian Lab</strain>
        <tissue evidence="2">Whole body</tissue>
    </source>
</reference>
<dbReference type="EMBL" id="MUJZ01002891">
    <property type="protein sequence ID" value="OTF83616.1"/>
    <property type="molecule type" value="Genomic_DNA"/>
</dbReference>
<dbReference type="GO" id="GO:0045505">
    <property type="term" value="F:dynein intermediate chain binding"/>
    <property type="evidence" value="ECO:0007669"/>
    <property type="project" value="InterPro"/>
</dbReference>
<dbReference type="PANTHER" id="PTHR10676">
    <property type="entry name" value="DYNEIN HEAVY CHAIN FAMILY PROTEIN"/>
    <property type="match status" value="1"/>
</dbReference>
<dbReference type="GO" id="GO:0060271">
    <property type="term" value="P:cilium assembly"/>
    <property type="evidence" value="ECO:0007669"/>
    <property type="project" value="TreeGrafter"/>
</dbReference>
<dbReference type="GO" id="GO:0008569">
    <property type="term" value="F:minus-end-directed microtubule motor activity"/>
    <property type="evidence" value="ECO:0007669"/>
    <property type="project" value="TreeGrafter"/>
</dbReference>
<protein>
    <recommendedName>
        <fullName evidence="1">Dynein heavy chain hydrolytic ATP-binding dynein motor region domain-containing protein</fullName>
    </recommendedName>
</protein>
<dbReference type="InterPro" id="IPR027417">
    <property type="entry name" value="P-loop_NTPase"/>
</dbReference>
<keyword evidence="3" id="KW-1185">Reference proteome</keyword>
<comment type="caution">
    <text evidence="2">The sequence shown here is derived from an EMBL/GenBank/DDBJ whole genome shotgun (WGS) entry which is preliminary data.</text>
</comment>
<dbReference type="AlphaFoldDB" id="A0A1Y3BVS7"/>
<dbReference type="GO" id="GO:0097729">
    <property type="term" value="C:9+2 motile cilium"/>
    <property type="evidence" value="ECO:0007669"/>
    <property type="project" value="TreeGrafter"/>
</dbReference>
<dbReference type="Proteomes" id="UP000194236">
    <property type="component" value="Unassembled WGS sequence"/>
</dbReference>
<feature type="non-terminal residue" evidence="2">
    <location>
        <position position="286"/>
    </location>
</feature>
<sequence>MSVPEIKTIVRFLSLAEGFSEMATRILGEKIPCWFEFAQGSMSQQKHYDWGLRTIKACLESSGRRLNNNRMAMMDKSSKSNECQMEIDLVIDTLRQQIKSKLVDTDALKFDGLIEAVFGSNGTDLTNQRSTKMNPQLNDSLVEIMENCFNENNLIHNEYQMEKILQLYEQIQTRFGVVLIGPSGSGKTTIWQMLRRSLEQMSSSTNKSRLIDVIVINPKSMPRSRLFGYIDDDTREWHDGLFSAKARNITRDDDGDNVSHSMNWIIFDGDIDPDWVEALNSVLDDN</sequence>
<dbReference type="Pfam" id="PF12774">
    <property type="entry name" value="AAA_6"/>
    <property type="match status" value="1"/>
</dbReference>
<accession>A0A1Y3BVS7</accession>
<dbReference type="PANTHER" id="PTHR10676:SF352">
    <property type="entry name" value="CYTOPLASMIC DYNEIN 2 HEAVY CHAIN 1"/>
    <property type="match status" value="1"/>
</dbReference>
<dbReference type="OrthoDB" id="447173at2759"/>
<dbReference type="InterPro" id="IPR043157">
    <property type="entry name" value="Dynein_AAA1S"/>
</dbReference>
<organism evidence="2 3">
    <name type="scientific">Euroglyphus maynei</name>
    <name type="common">Mayne's house dust mite</name>
    <dbReference type="NCBI Taxonomy" id="6958"/>
    <lineage>
        <taxon>Eukaryota</taxon>
        <taxon>Metazoa</taxon>
        <taxon>Ecdysozoa</taxon>
        <taxon>Arthropoda</taxon>
        <taxon>Chelicerata</taxon>
        <taxon>Arachnida</taxon>
        <taxon>Acari</taxon>
        <taxon>Acariformes</taxon>
        <taxon>Sarcoptiformes</taxon>
        <taxon>Astigmata</taxon>
        <taxon>Psoroptidia</taxon>
        <taxon>Analgoidea</taxon>
        <taxon>Pyroglyphidae</taxon>
        <taxon>Pyroglyphinae</taxon>
        <taxon>Euroglyphus</taxon>
    </lineage>
</organism>
<name>A0A1Y3BVS7_EURMA</name>
<dbReference type="InterPro" id="IPR026983">
    <property type="entry name" value="DHC"/>
</dbReference>
<gene>
    <name evidence="2" type="ORF">BLA29_008859</name>
</gene>
<evidence type="ECO:0000259" key="1">
    <source>
        <dbReference type="Pfam" id="PF12774"/>
    </source>
</evidence>
<feature type="domain" description="Dynein heavy chain hydrolytic ATP-binding dynein motor region" evidence="1">
    <location>
        <begin position="1"/>
        <end position="188"/>
    </location>
</feature>
<proteinExistence type="predicted"/>
<dbReference type="Gene3D" id="3.40.50.300">
    <property type="entry name" value="P-loop containing nucleotide triphosphate hydrolases"/>
    <property type="match status" value="1"/>
</dbReference>
<dbReference type="GO" id="GO:0060294">
    <property type="term" value="P:cilium movement involved in cell motility"/>
    <property type="evidence" value="ECO:0007669"/>
    <property type="project" value="TreeGrafter"/>
</dbReference>
<dbReference type="GO" id="GO:0005524">
    <property type="term" value="F:ATP binding"/>
    <property type="evidence" value="ECO:0007669"/>
    <property type="project" value="InterPro"/>
</dbReference>
<evidence type="ECO:0000313" key="2">
    <source>
        <dbReference type="EMBL" id="OTF83616.1"/>
    </source>
</evidence>
<dbReference type="GO" id="GO:0051959">
    <property type="term" value="F:dynein light intermediate chain binding"/>
    <property type="evidence" value="ECO:0007669"/>
    <property type="project" value="InterPro"/>
</dbReference>
<evidence type="ECO:0000313" key="3">
    <source>
        <dbReference type="Proteomes" id="UP000194236"/>
    </source>
</evidence>
<dbReference type="GO" id="GO:0005930">
    <property type="term" value="C:axoneme"/>
    <property type="evidence" value="ECO:0007669"/>
    <property type="project" value="TreeGrafter"/>
</dbReference>
<dbReference type="SUPFAM" id="SSF52540">
    <property type="entry name" value="P-loop containing nucleoside triphosphate hydrolases"/>
    <property type="match status" value="1"/>
</dbReference>
<dbReference type="GO" id="GO:0035721">
    <property type="term" value="P:intraciliary retrograde transport"/>
    <property type="evidence" value="ECO:0007669"/>
    <property type="project" value="TreeGrafter"/>
</dbReference>
<dbReference type="GO" id="GO:0005868">
    <property type="term" value="C:cytoplasmic dynein complex"/>
    <property type="evidence" value="ECO:0007669"/>
    <property type="project" value="TreeGrafter"/>
</dbReference>
<dbReference type="InterPro" id="IPR035699">
    <property type="entry name" value="AAA_6"/>
</dbReference>
<dbReference type="Gene3D" id="1.10.8.710">
    <property type="match status" value="1"/>
</dbReference>